<dbReference type="Proteomes" id="UP000559256">
    <property type="component" value="Unassembled WGS sequence"/>
</dbReference>
<name>A0A8H5CM09_9AGAR</name>
<dbReference type="Gene3D" id="3.80.10.10">
    <property type="entry name" value="Ribonuclease Inhibitor"/>
    <property type="match status" value="1"/>
</dbReference>
<evidence type="ECO:0000313" key="1">
    <source>
        <dbReference type="EMBL" id="KAF5344286.1"/>
    </source>
</evidence>
<organism evidence="1 2">
    <name type="scientific">Tetrapyrgos nigripes</name>
    <dbReference type="NCBI Taxonomy" id="182062"/>
    <lineage>
        <taxon>Eukaryota</taxon>
        <taxon>Fungi</taxon>
        <taxon>Dikarya</taxon>
        <taxon>Basidiomycota</taxon>
        <taxon>Agaricomycotina</taxon>
        <taxon>Agaricomycetes</taxon>
        <taxon>Agaricomycetidae</taxon>
        <taxon>Agaricales</taxon>
        <taxon>Marasmiineae</taxon>
        <taxon>Marasmiaceae</taxon>
        <taxon>Tetrapyrgos</taxon>
    </lineage>
</organism>
<proteinExistence type="predicted"/>
<dbReference type="AlphaFoldDB" id="A0A8H5CM09"/>
<dbReference type="EMBL" id="JAACJM010000127">
    <property type="protein sequence ID" value="KAF5344286.1"/>
    <property type="molecule type" value="Genomic_DNA"/>
</dbReference>
<accession>A0A8H5CM09</accession>
<dbReference type="SUPFAM" id="SSF52047">
    <property type="entry name" value="RNI-like"/>
    <property type="match status" value="1"/>
</dbReference>
<sequence>MSAKATYAKLVLNLPELPPELWLSIFAFATELHDALNEVQSLFKFPGEVRAIQKYKKSYRSSLVTRRRLLLVCKQWRSLAIPFVYRHLLLERRQTLPLLLRTLWASSRNSQENGETTPFGCYTKRLDICLREDSVDVGPTHGEILYYLPNTEIIVFCGRDYWNYNLPPIFISSLEKAGSSVRVLNWQSPAFSPSVGAHHPILSSTPNLTSLQLHWIGFTANPLLSLPLLPHLRALSLIRLNDPCPDHPEPLLEHTINPFPALTQIRLAPAWLIKDAHVQAILQFCSSTISSVHLSSTSAISLDWSPSLAVLHQSGVRMTSLTLHMYQIFKTPSDDRVILHIPPSVSVLGLSFGQTQASDSVYNCVVKLVTSLKGDGLKVVRLDDRNVPDLWDKHPAVARGFAKALKAQGRRLEFGEGLGLES</sequence>
<evidence type="ECO:0008006" key="3">
    <source>
        <dbReference type="Google" id="ProtNLM"/>
    </source>
</evidence>
<evidence type="ECO:0000313" key="2">
    <source>
        <dbReference type="Proteomes" id="UP000559256"/>
    </source>
</evidence>
<dbReference type="InterPro" id="IPR032675">
    <property type="entry name" value="LRR_dom_sf"/>
</dbReference>
<reference evidence="1 2" key="1">
    <citation type="journal article" date="2020" name="ISME J.">
        <title>Uncovering the hidden diversity of litter-decomposition mechanisms in mushroom-forming fungi.</title>
        <authorList>
            <person name="Floudas D."/>
            <person name="Bentzer J."/>
            <person name="Ahren D."/>
            <person name="Johansson T."/>
            <person name="Persson P."/>
            <person name="Tunlid A."/>
        </authorList>
    </citation>
    <scope>NUCLEOTIDE SEQUENCE [LARGE SCALE GENOMIC DNA]</scope>
    <source>
        <strain evidence="1 2">CBS 291.85</strain>
    </source>
</reference>
<dbReference type="OrthoDB" id="3232644at2759"/>
<protein>
    <recommendedName>
        <fullName evidence="3">F-box domain-containing protein</fullName>
    </recommendedName>
</protein>
<comment type="caution">
    <text evidence="1">The sequence shown here is derived from an EMBL/GenBank/DDBJ whole genome shotgun (WGS) entry which is preliminary data.</text>
</comment>
<keyword evidence="2" id="KW-1185">Reference proteome</keyword>
<gene>
    <name evidence="1" type="ORF">D9758_012361</name>
</gene>